<dbReference type="PANTHER" id="PTHR11051:SF8">
    <property type="entry name" value="PROTEIN-GLUCOSYLGALACTOSYLHYDROXYLYSINE GLUCOSIDASE"/>
    <property type="match status" value="1"/>
</dbReference>
<reference evidence="4" key="1">
    <citation type="submission" date="2019-04" db="EMBL/GenBank/DDBJ databases">
        <title>Complete genome sequence of Sphingomonas sp. W1-2-3.</title>
        <authorList>
            <person name="Im W.T."/>
        </authorList>
    </citation>
    <scope>NUCLEOTIDE SEQUENCE [LARGE SCALE GENOMIC DNA]</scope>
    <source>
        <strain evidence="4">W1-2-3</strain>
    </source>
</reference>
<keyword evidence="3" id="KW-0378">Hydrolase</keyword>
<dbReference type="GO" id="GO:0004553">
    <property type="term" value="F:hydrolase activity, hydrolyzing O-glycosyl compounds"/>
    <property type="evidence" value="ECO:0007669"/>
    <property type="project" value="TreeGrafter"/>
</dbReference>
<dbReference type="Proteomes" id="UP000298714">
    <property type="component" value="Chromosome"/>
</dbReference>
<sequence>MKPRDDGRTGASNGQAAQTAVSRAMHVAAAAPGLAALERFETADGWSLVQTAYSSENAAQDETLFALANGSLGVRGALEEAPSPSDGCFHADAFEQSPIPYHERFTGYADRTDTRVGVARGHAVDILIDGKPLAAYGARIAEFSRTLDLRAGLLLRRTLWQLTDGRRVEVEAERLVSFERPSTLALRFRVRLVDFSGHVSLRSGLRAAAAAAEASSDPRINARKSSGLPIVHVARAEAASGLVQSVRDGAALVGVAQAHRVGNSVVVETDGAADVFSADLSPGGAIDLEKFVAYVVEEGAAQQDVLSQACALAGSAQREGFQALAKAQHAAFAHFWDAAQLDIADEPALAFAIRFNLFHIFQSTGRVPGHSTAAKGLTGEGYEGHYFWDTEAYILPVLALTAPELARTMLRYRIEKLDRARAHARGMGHRTGALFPWRTIAGDECSAHYPTGSAQYHINAAIAFALELYVDASGDTSLLDQGGAELLFETARIWLQVGHFNPARGGGFTIHEVTGPDEYTGLVNNNCYTNKMARRHLRQASNLARQWAQTRPQAFASLASRIGLSHEEVETWRRAADAMVIPTRPRAG</sequence>
<accession>A0A4D7C5Q3</accession>
<evidence type="ECO:0000313" key="3">
    <source>
        <dbReference type="EMBL" id="QCI79020.1"/>
    </source>
</evidence>
<dbReference type="GO" id="GO:0030246">
    <property type="term" value="F:carbohydrate binding"/>
    <property type="evidence" value="ECO:0007669"/>
    <property type="project" value="InterPro"/>
</dbReference>
<feature type="domain" description="Glycoside hydrolase family 65 N-terminal" evidence="2">
    <location>
        <begin position="50"/>
        <end position="296"/>
    </location>
</feature>
<dbReference type="Pfam" id="PF03632">
    <property type="entry name" value="Glyco_hydro_65m"/>
    <property type="match status" value="1"/>
</dbReference>
<gene>
    <name evidence="3" type="ORF">E6W36_03790</name>
</gene>
<dbReference type="PANTHER" id="PTHR11051">
    <property type="entry name" value="GLYCOSYL HYDROLASE-RELATED"/>
    <property type="match status" value="1"/>
</dbReference>
<evidence type="ECO:0000259" key="2">
    <source>
        <dbReference type="Pfam" id="PF03636"/>
    </source>
</evidence>
<dbReference type="KEGG" id="hgn:E6W36_03790"/>
<dbReference type="AlphaFoldDB" id="A0A4D7C5Q3"/>
<dbReference type="GO" id="GO:0016757">
    <property type="term" value="F:glycosyltransferase activity"/>
    <property type="evidence" value="ECO:0007669"/>
    <property type="project" value="UniProtKB-ARBA"/>
</dbReference>
<proteinExistence type="predicted"/>
<dbReference type="Pfam" id="PF03636">
    <property type="entry name" value="Glyco_hydro_65N"/>
    <property type="match status" value="1"/>
</dbReference>
<dbReference type="InterPro" id="IPR011013">
    <property type="entry name" value="Gal_mutarotase_sf_dom"/>
</dbReference>
<dbReference type="SUPFAM" id="SSF48208">
    <property type="entry name" value="Six-hairpin glycosidases"/>
    <property type="match status" value="1"/>
</dbReference>
<dbReference type="InterPro" id="IPR037018">
    <property type="entry name" value="GH65_N"/>
</dbReference>
<feature type="domain" description="Glycoside hydrolase family 65 central catalytic" evidence="1">
    <location>
        <begin position="354"/>
        <end position="584"/>
    </location>
</feature>
<dbReference type="InterPro" id="IPR005196">
    <property type="entry name" value="Glyco_hydro_65_N"/>
</dbReference>
<evidence type="ECO:0000259" key="1">
    <source>
        <dbReference type="Pfam" id="PF03632"/>
    </source>
</evidence>
<dbReference type="Gene3D" id="2.70.98.40">
    <property type="entry name" value="Glycoside hydrolase, family 65, N-terminal domain"/>
    <property type="match status" value="1"/>
</dbReference>
<dbReference type="EMBL" id="CP039704">
    <property type="protein sequence ID" value="QCI79020.1"/>
    <property type="molecule type" value="Genomic_DNA"/>
</dbReference>
<dbReference type="InterPro" id="IPR005195">
    <property type="entry name" value="Glyco_hydro_65_M"/>
</dbReference>
<dbReference type="InterPro" id="IPR008928">
    <property type="entry name" value="6-hairpin_glycosidase_sf"/>
</dbReference>
<evidence type="ECO:0000313" key="4">
    <source>
        <dbReference type="Proteomes" id="UP000298714"/>
    </source>
</evidence>
<dbReference type="GO" id="GO:0005975">
    <property type="term" value="P:carbohydrate metabolic process"/>
    <property type="evidence" value="ECO:0007669"/>
    <property type="project" value="InterPro"/>
</dbReference>
<keyword evidence="4" id="KW-1185">Reference proteome</keyword>
<name>A0A4D7C5Q3_9SPHN</name>
<dbReference type="SUPFAM" id="SSF74650">
    <property type="entry name" value="Galactose mutarotase-like"/>
    <property type="match status" value="1"/>
</dbReference>
<dbReference type="Gene3D" id="1.50.10.10">
    <property type="match status" value="1"/>
</dbReference>
<dbReference type="InterPro" id="IPR012341">
    <property type="entry name" value="6hp_glycosidase-like_sf"/>
</dbReference>
<organism evidence="3 4">
    <name type="scientific">Hankyongella ginsenosidimutans</name>
    <dbReference type="NCBI Taxonomy" id="1763828"/>
    <lineage>
        <taxon>Bacteria</taxon>
        <taxon>Pseudomonadati</taxon>
        <taxon>Pseudomonadota</taxon>
        <taxon>Alphaproteobacteria</taxon>
        <taxon>Sphingomonadales</taxon>
        <taxon>Sphingomonadaceae</taxon>
        <taxon>Hankyongella</taxon>
    </lineage>
</organism>
<protein>
    <submittedName>
        <fullName evidence="3">Glycoside hydrolase family 65 protein</fullName>
    </submittedName>
</protein>